<dbReference type="EMBL" id="SMFP01000012">
    <property type="protein sequence ID" value="TDE35654.1"/>
    <property type="molecule type" value="Genomic_DNA"/>
</dbReference>
<dbReference type="GO" id="GO:0016740">
    <property type="term" value="F:transferase activity"/>
    <property type="evidence" value="ECO:0007669"/>
    <property type="project" value="UniProtKB-KW"/>
</dbReference>
<dbReference type="SUPFAM" id="SSF89796">
    <property type="entry name" value="CoA-transferase family III (CaiB/BaiF)"/>
    <property type="match status" value="1"/>
</dbReference>
<comment type="caution">
    <text evidence="1">The sequence shown here is derived from an EMBL/GenBank/DDBJ whole genome shotgun (WGS) entry which is preliminary data.</text>
</comment>
<dbReference type="Gene3D" id="3.30.1540.10">
    <property type="entry name" value="formyl-coa transferase, domain 3"/>
    <property type="match status" value="1"/>
</dbReference>
<dbReference type="InterPro" id="IPR023606">
    <property type="entry name" value="CoA-Trfase_III_dom_1_sf"/>
</dbReference>
<dbReference type="AlphaFoldDB" id="A0A4R5EM60"/>
<evidence type="ECO:0000313" key="1">
    <source>
        <dbReference type="EMBL" id="TDE35654.1"/>
    </source>
</evidence>
<dbReference type="PANTHER" id="PTHR48228:SF5">
    <property type="entry name" value="ALPHA-METHYLACYL-COA RACEMASE"/>
    <property type="match status" value="1"/>
</dbReference>
<name>A0A4R5EM60_9RHOB</name>
<reference evidence="1 2" key="1">
    <citation type="submission" date="2019-03" db="EMBL/GenBank/DDBJ databases">
        <authorList>
            <person name="Zhang S."/>
        </authorList>
    </citation>
    <scope>NUCLEOTIDE SEQUENCE [LARGE SCALE GENOMIC DNA]</scope>
    <source>
        <strain evidence="1 2">S4J41</strain>
    </source>
</reference>
<organism evidence="1 2">
    <name type="scientific">Antarcticimicrobium sediminis</name>
    <dbReference type="NCBI Taxonomy" id="2546227"/>
    <lineage>
        <taxon>Bacteria</taxon>
        <taxon>Pseudomonadati</taxon>
        <taxon>Pseudomonadota</taxon>
        <taxon>Alphaproteobacteria</taxon>
        <taxon>Rhodobacterales</taxon>
        <taxon>Paracoccaceae</taxon>
        <taxon>Antarcticimicrobium</taxon>
    </lineage>
</organism>
<dbReference type="InterPro" id="IPR044855">
    <property type="entry name" value="CoA-Trfase_III_dom3_sf"/>
</dbReference>
<protein>
    <submittedName>
        <fullName evidence="1">CoA transferase</fullName>
    </submittedName>
</protein>
<dbReference type="Gene3D" id="3.40.50.10540">
    <property type="entry name" value="Crotonobetainyl-coa:carnitine coa-transferase, domain 1"/>
    <property type="match status" value="1"/>
</dbReference>
<gene>
    <name evidence="1" type="ORF">E1B25_17030</name>
</gene>
<dbReference type="InterPro" id="IPR050509">
    <property type="entry name" value="CoA-transferase_III"/>
</dbReference>
<keyword evidence="1" id="KW-0808">Transferase</keyword>
<dbReference type="OrthoDB" id="7208981at2"/>
<proteinExistence type="predicted"/>
<evidence type="ECO:0000313" key="2">
    <source>
        <dbReference type="Proteomes" id="UP000294662"/>
    </source>
</evidence>
<dbReference type="PANTHER" id="PTHR48228">
    <property type="entry name" value="SUCCINYL-COA--D-CITRAMALATE COA-TRANSFERASE"/>
    <property type="match status" value="1"/>
</dbReference>
<dbReference type="Proteomes" id="UP000294662">
    <property type="component" value="Unassembled WGS sequence"/>
</dbReference>
<dbReference type="InterPro" id="IPR003673">
    <property type="entry name" value="CoA-Trfase_fam_III"/>
</dbReference>
<keyword evidence="2" id="KW-1185">Reference proteome</keyword>
<dbReference type="Pfam" id="PF02515">
    <property type="entry name" value="CoA_transf_3"/>
    <property type="match status" value="1"/>
</dbReference>
<sequence>MTGPLQGLTVIEMAGIGPCPLAGQLLADQGAEVIVVDRAPGGARPHDINNRNKRSIAVNLKAPGATDLVLDLASQADVLIEGFRPGVMERLGLGPDVCLAQHPDLVYGRMTGWGQEGPMARMAGHDLNYVAQTGLLHMMGDSDRPPAPPLNLVADYGGGTMFLLFGIFAALWERSRSGQGQVVDAAMIDGVNALGAVFAGMTAQGMWGPARGANMLDGGAPYYRVYETSDGGHVSIAAIEPQFFTELVKKAGIPAELAARRDDHSTWPEQRAAYAQIFAARTRADWAAIFEGSDACLVPVLTPDEAVAHPHAIARDAYVTIAGLPQAAPAPRFSRSQPGTPCAPVPAGSNTAGVLTRFGIAPDRQEQLRKAGAIH</sequence>
<dbReference type="RefSeq" id="WP_132830747.1">
    <property type="nucleotide sequence ID" value="NZ_SMFP01000012.1"/>
</dbReference>
<accession>A0A4R5EM60</accession>